<accession>A0A9Q0FD60</accession>
<dbReference type="Proteomes" id="UP001141552">
    <property type="component" value="Unassembled WGS sequence"/>
</dbReference>
<dbReference type="InterPro" id="IPR001878">
    <property type="entry name" value="Znf_CCHC"/>
</dbReference>
<keyword evidence="1" id="KW-0863">Zinc-finger</keyword>
<keyword evidence="4" id="KW-1185">Reference proteome</keyword>
<keyword evidence="1" id="KW-0862">Zinc</keyword>
<protein>
    <recommendedName>
        <fullName evidence="2">CCHC-type domain-containing protein</fullName>
    </recommendedName>
</protein>
<dbReference type="PANTHER" id="PTHR31286:SF167">
    <property type="entry name" value="OS09G0268800 PROTEIN"/>
    <property type="match status" value="1"/>
</dbReference>
<dbReference type="AlphaFoldDB" id="A0A9Q0FD60"/>
<comment type="caution">
    <text evidence="3">The sequence shown here is derived from an EMBL/GenBank/DDBJ whole genome shotgun (WGS) entry which is preliminary data.</text>
</comment>
<organism evidence="3 4">
    <name type="scientific">Turnera subulata</name>
    <dbReference type="NCBI Taxonomy" id="218843"/>
    <lineage>
        <taxon>Eukaryota</taxon>
        <taxon>Viridiplantae</taxon>
        <taxon>Streptophyta</taxon>
        <taxon>Embryophyta</taxon>
        <taxon>Tracheophyta</taxon>
        <taxon>Spermatophyta</taxon>
        <taxon>Magnoliopsida</taxon>
        <taxon>eudicotyledons</taxon>
        <taxon>Gunneridae</taxon>
        <taxon>Pentapetalae</taxon>
        <taxon>rosids</taxon>
        <taxon>fabids</taxon>
        <taxon>Malpighiales</taxon>
        <taxon>Passifloraceae</taxon>
        <taxon>Turnera</taxon>
    </lineage>
</organism>
<dbReference type="InterPro" id="IPR040256">
    <property type="entry name" value="At4g02000-like"/>
</dbReference>
<reference evidence="3" key="1">
    <citation type="submission" date="2022-02" db="EMBL/GenBank/DDBJ databases">
        <authorList>
            <person name="Henning P.M."/>
            <person name="McCubbin A.G."/>
            <person name="Shore J.S."/>
        </authorList>
    </citation>
    <scope>NUCLEOTIDE SEQUENCE</scope>
    <source>
        <strain evidence="3">F60SS</strain>
        <tissue evidence="3">Leaves</tissue>
    </source>
</reference>
<dbReference type="EMBL" id="JAKUCV010005921">
    <property type="protein sequence ID" value="KAJ4829324.1"/>
    <property type="molecule type" value="Genomic_DNA"/>
</dbReference>
<evidence type="ECO:0000256" key="1">
    <source>
        <dbReference type="PROSITE-ProRule" id="PRU00047"/>
    </source>
</evidence>
<dbReference type="PROSITE" id="PS50158">
    <property type="entry name" value="ZF_CCHC"/>
    <property type="match status" value="1"/>
</dbReference>
<proteinExistence type="predicted"/>
<feature type="domain" description="CCHC-type" evidence="2">
    <location>
        <begin position="215"/>
        <end position="230"/>
    </location>
</feature>
<dbReference type="GO" id="GO:0008270">
    <property type="term" value="F:zinc ion binding"/>
    <property type="evidence" value="ECO:0007669"/>
    <property type="project" value="UniProtKB-KW"/>
</dbReference>
<evidence type="ECO:0000313" key="4">
    <source>
        <dbReference type="Proteomes" id="UP001141552"/>
    </source>
</evidence>
<evidence type="ECO:0000313" key="3">
    <source>
        <dbReference type="EMBL" id="KAJ4829324.1"/>
    </source>
</evidence>
<dbReference type="Pfam" id="PF14392">
    <property type="entry name" value="zf-CCHC_4"/>
    <property type="match status" value="1"/>
</dbReference>
<dbReference type="InterPro" id="IPR025558">
    <property type="entry name" value="DUF4283"/>
</dbReference>
<dbReference type="OrthoDB" id="1938170at2759"/>
<reference evidence="3" key="2">
    <citation type="journal article" date="2023" name="Plants (Basel)">
        <title>Annotation of the Turnera subulata (Passifloraceae) Draft Genome Reveals the S-Locus Evolved after the Divergence of Turneroideae from Passifloroideae in a Stepwise Manner.</title>
        <authorList>
            <person name="Henning P.M."/>
            <person name="Roalson E.H."/>
            <person name="Mir W."/>
            <person name="McCubbin A.G."/>
            <person name="Shore J.S."/>
        </authorList>
    </citation>
    <scope>NUCLEOTIDE SEQUENCE</scope>
    <source>
        <strain evidence="3">F60SS</strain>
    </source>
</reference>
<dbReference type="Pfam" id="PF14111">
    <property type="entry name" value="DUF4283"/>
    <property type="match status" value="1"/>
</dbReference>
<gene>
    <name evidence="3" type="ORF">Tsubulata_015554</name>
</gene>
<sequence length="451" mass="51001">MSRVEEEQRRSFASRVLRQEEEVAEEEDVLILEDTIESQEGPKFFCILGKVLGLKHVNPQAFVSVMRKVWNPLKGMEAEQLNRNLFLFKFYSKRDRQEVVDSDKPWFFEKQLVVLKLITGDEVLSQVDLVETPVWIQLYDIPLNQRTVQNVKGIASKAGRFIAIDEKGEAGWGKFVRVRVALNVEKPLRKALTIRRGNGVASEVYYRYEGIPNFCYLCGRLGHSLKECERRSEELDEEEILSYGEWLRASPRKPFSAKMASLSKKSVAGIPKLNEGCSQTTSSPNVMRKLMVDKELLFEHMERALHLIAPRGIPCLHKSEPAEAVLSDQLSVKGALTSGQPLAEPVYEQPVPPSLEEAPVLQEKGAPYLDGFSLGQAGDVKRKVGKKNGGSILKAIQGETRTDMHYQQEKDTRTLELLIAEAREGRASPFSLKLGEEVEEARSRGTCWREL</sequence>
<keyword evidence="1" id="KW-0479">Metal-binding</keyword>
<dbReference type="InterPro" id="IPR025836">
    <property type="entry name" value="Zn_knuckle_CX2CX4HX4C"/>
</dbReference>
<name>A0A9Q0FD60_9ROSI</name>
<evidence type="ECO:0000259" key="2">
    <source>
        <dbReference type="PROSITE" id="PS50158"/>
    </source>
</evidence>
<dbReference type="GO" id="GO:0003676">
    <property type="term" value="F:nucleic acid binding"/>
    <property type="evidence" value="ECO:0007669"/>
    <property type="project" value="InterPro"/>
</dbReference>
<dbReference type="PANTHER" id="PTHR31286">
    <property type="entry name" value="GLYCINE-RICH CELL WALL STRUCTURAL PROTEIN 1.8-LIKE"/>
    <property type="match status" value="1"/>
</dbReference>